<proteinExistence type="predicted"/>
<name>A0A2P4ZRS3_9HYPO</name>
<feature type="compositionally biased region" description="Basic and acidic residues" evidence="2">
    <location>
        <begin position="1"/>
        <end position="11"/>
    </location>
</feature>
<reference evidence="3 4" key="1">
    <citation type="journal article" date="2016" name="Genome Announc.">
        <title>Draft Whole-Genome Sequence of Trichoderma gamsii T6085, a Promising Biocontrol Agent of Fusarium Head Blight on Wheat.</title>
        <authorList>
            <person name="Baroncelli R."/>
            <person name="Zapparata A."/>
            <person name="Piaggeschi G."/>
            <person name="Sarrocco S."/>
            <person name="Vannacci G."/>
        </authorList>
    </citation>
    <scope>NUCLEOTIDE SEQUENCE [LARGE SCALE GENOMIC DNA]</scope>
    <source>
        <strain evidence="3 4">T6085</strain>
    </source>
</reference>
<organism evidence="3 4">
    <name type="scientific">Trichoderma gamsii</name>
    <dbReference type="NCBI Taxonomy" id="398673"/>
    <lineage>
        <taxon>Eukaryota</taxon>
        <taxon>Fungi</taxon>
        <taxon>Dikarya</taxon>
        <taxon>Ascomycota</taxon>
        <taxon>Pezizomycotina</taxon>
        <taxon>Sordariomycetes</taxon>
        <taxon>Hypocreomycetidae</taxon>
        <taxon>Hypocreales</taxon>
        <taxon>Hypocreaceae</taxon>
        <taxon>Trichoderma</taxon>
    </lineage>
</organism>
<dbReference type="GO" id="GO:0001228">
    <property type="term" value="F:DNA-binding transcription activator activity, RNA polymerase II-specific"/>
    <property type="evidence" value="ECO:0007669"/>
    <property type="project" value="TreeGrafter"/>
</dbReference>
<dbReference type="AlphaFoldDB" id="A0A2P4ZRS3"/>
<dbReference type="EMBL" id="JPDN02000011">
    <property type="protein sequence ID" value="PON26973.1"/>
    <property type="molecule type" value="Genomic_DNA"/>
</dbReference>
<keyword evidence="4" id="KW-1185">Reference proteome</keyword>
<dbReference type="GeneID" id="29989638"/>
<gene>
    <name evidence="3" type="ORF">TGAM01_v203922</name>
</gene>
<evidence type="ECO:0000313" key="3">
    <source>
        <dbReference type="EMBL" id="PON26973.1"/>
    </source>
</evidence>
<accession>A0A2P4ZRS3</accession>
<dbReference type="STRING" id="398673.A0A2P4ZRS3"/>
<dbReference type="RefSeq" id="XP_018657244.1">
    <property type="nucleotide sequence ID" value="XM_018809555.1"/>
</dbReference>
<protein>
    <submittedName>
        <fullName evidence="3">Uncharacterized protein</fullName>
    </submittedName>
</protein>
<evidence type="ECO:0000313" key="4">
    <source>
        <dbReference type="Proteomes" id="UP000054821"/>
    </source>
</evidence>
<feature type="region of interest" description="Disordered" evidence="2">
    <location>
        <begin position="1"/>
        <end position="20"/>
    </location>
</feature>
<dbReference type="Proteomes" id="UP000054821">
    <property type="component" value="Unassembled WGS sequence"/>
</dbReference>
<evidence type="ECO:0000256" key="1">
    <source>
        <dbReference type="ARBA" id="ARBA00023242"/>
    </source>
</evidence>
<dbReference type="PANTHER" id="PTHR47784:SF5">
    <property type="entry name" value="STEROL UPTAKE CONTROL PROTEIN 2"/>
    <property type="match status" value="1"/>
</dbReference>
<dbReference type="InterPro" id="IPR021858">
    <property type="entry name" value="Fun_TF"/>
</dbReference>
<keyword evidence="1" id="KW-0539">Nucleus</keyword>
<evidence type="ECO:0000256" key="2">
    <source>
        <dbReference type="SAM" id="MobiDB-lite"/>
    </source>
</evidence>
<dbReference type="Pfam" id="PF11951">
    <property type="entry name" value="Fungal_trans_2"/>
    <property type="match status" value="1"/>
</dbReference>
<dbReference type="PANTHER" id="PTHR47784">
    <property type="entry name" value="STEROL UPTAKE CONTROL PROTEIN 2"/>
    <property type="match status" value="1"/>
</dbReference>
<sequence>MEPFNDNDKGNLSRSPASSSAAPTLFIGAEERHRGVPEFTIEDMALFHHWTLTTSESIAGCSGVDYYWQTVFPQIAFQHPFVMYGILSLASLHQAHLYPESRQRLITEAARYHNQSLHGLRQGIAQINDDSSDALFVCTSLNIVYVFGIYGKLYDETAGGAGAGAAARTSRILGADWIPMVRGVEAVLHPTYERVRLGPLKSLLNLGNWEDSDPDRAQVVDDDSFRNLQNIWVESGDCEIYNKTLYLLRKCHVFMKQFHNIDANTSQDTNYHRKTSAPLIWMHFAPDEYFVRLHQRQPPALLIFAYFGSLFHCLDGYWFFEGWGRSIVGVVDELLGDYWGPWLEWPKQFVGLR</sequence>
<dbReference type="InterPro" id="IPR053157">
    <property type="entry name" value="Sterol_Uptake_Regulator"/>
</dbReference>
<comment type="caution">
    <text evidence="3">The sequence shown here is derived from an EMBL/GenBank/DDBJ whole genome shotgun (WGS) entry which is preliminary data.</text>
</comment>